<dbReference type="InterPro" id="IPR019674">
    <property type="entry name" value="Lipoprotein_LpqN/LpqT-like"/>
</dbReference>
<dbReference type="Proteomes" id="UP000655868">
    <property type="component" value="Unassembled WGS sequence"/>
</dbReference>
<protein>
    <submittedName>
        <fullName evidence="4">LpqN/LpqT family lipoprotein</fullName>
    </submittedName>
</protein>
<feature type="region of interest" description="Disordered" evidence="2">
    <location>
        <begin position="26"/>
        <end position="70"/>
    </location>
</feature>
<organism evidence="4 5">
    <name type="scientific">Antrihabitans stalagmiti</name>
    <dbReference type="NCBI Taxonomy" id="2799499"/>
    <lineage>
        <taxon>Bacteria</taxon>
        <taxon>Bacillati</taxon>
        <taxon>Actinomycetota</taxon>
        <taxon>Actinomycetes</taxon>
        <taxon>Mycobacteriales</taxon>
        <taxon>Nocardiaceae</taxon>
        <taxon>Antrihabitans</taxon>
    </lineage>
</organism>
<gene>
    <name evidence="4" type="ORF">JGU71_03470</name>
</gene>
<comment type="caution">
    <text evidence="4">The sequence shown here is derived from an EMBL/GenBank/DDBJ whole genome shotgun (WGS) entry which is preliminary data.</text>
</comment>
<feature type="signal peptide" evidence="3">
    <location>
        <begin position="1"/>
        <end position="23"/>
    </location>
</feature>
<dbReference type="PROSITE" id="PS51257">
    <property type="entry name" value="PROKAR_LIPOPROTEIN"/>
    <property type="match status" value="1"/>
</dbReference>
<reference evidence="4" key="1">
    <citation type="submission" date="2020-12" db="EMBL/GenBank/DDBJ databases">
        <title>Antrihabitans popcorni sp. nov. and Antrihabitans auranticaus sp. nov., isolated from a larva cave.</title>
        <authorList>
            <person name="Lee S.D."/>
            <person name="Kim I.S."/>
        </authorList>
    </citation>
    <scope>NUCLEOTIDE SEQUENCE</scope>
    <source>
        <strain evidence="4">YC3-6</strain>
    </source>
</reference>
<dbReference type="RefSeq" id="WP_199701994.1">
    <property type="nucleotide sequence ID" value="NZ_JAEMNV010000001.1"/>
</dbReference>
<evidence type="ECO:0000256" key="1">
    <source>
        <dbReference type="ARBA" id="ARBA00022729"/>
    </source>
</evidence>
<dbReference type="Gene3D" id="3.40.1000.10">
    <property type="entry name" value="Mog1/PsbP, alpha/beta/alpha sandwich"/>
    <property type="match status" value="1"/>
</dbReference>
<keyword evidence="1 3" id="KW-0732">Signal</keyword>
<name>A0A934U189_9NOCA</name>
<dbReference type="EMBL" id="JAEMNV010000001">
    <property type="protein sequence ID" value="MBJ8337937.1"/>
    <property type="molecule type" value="Genomic_DNA"/>
</dbReference>
<dbReference type="Pfam" id="PF10738">
    <property type="entry name" value="Lpp-LpqN"/>
    <property type="match status" value="1"/>
</dbReference>
<feature type="compositionally biased region" description="Low complexity" evidence="2">
    <location>
        <begin position="33"/>
        <end position="63"/>
    </location>
</feature>
<dbReference type="AlphaFoldDB" id="A0A934U189"/>
<keyword evidence="5" id="KW-1185">Reference proteome</keyword>
<evidence type="ECO:0000313" key="4">
    <source>
        <dbReference type="EMBL" id="MBJ8337937.1"/>
    </source>
</evidence>
<sequence length="247" mass="25018">MKNSRTATAAIAAGALAVSIALVGCSSDDKSDSSASTSTTSAATSSASKSSSAEASGKAPKSKLTPKSGDTAAANETIATYIADEKIIETPVKPGDPGAPTIDLPIPEGWEVVDQGDDSYAAIVYTGPEAANTDFPPNFIAILSKLEGNVDAKKLIEYAGGEVKNLPNYAPLLEGEEGTLSGFPAYQIAATFEDSGTTYVIAQKTAVITGADGAIYVLQLNGTSDETLQDILGSATSAVDDGTTITP</sequence>
<evidence type="ECO:0000313" key="5">
    <source>
        <dbReference type="Proteomes" id="UP000655868"/>
    </source>
</evidence>
<feature type="chain" id="PRO_5039677227" evidence="3">
    <location>
        <begin position="24"/>
        <end position="247"/>
    </location>
</feature>
<accession>A0A934U189</accession>
<keyword evidence="4" id="KW-0449">Lipoprotein</keyword>
<evidence type="ECO:0000256" key="3">
    <source>
        <dbReference type="SAM" id="SignalP"/>
    </source>
</evidence>
<evidence type="ECO:0000256" key="2">
    <source>
        <dbReference type="SAM" id="MobiDB-lite"/>
    </source>
</evidence>
<proteinExistence type="predicted"/>